<name>A0A377LXR3_ENTCL</name>
<sequence>MQERQDTGSDAAFTGASSNNQLVAAANPLLNAIPQIRHSVSHDDQVALRQRLIDEIRRFEVRCQQAGLAYEVIVGGALLPLHGAG</sequence>
<dbReference type="Gene3D" id="1.25.40.590">
    <property type="entry name" value="Type IV / VI secretion system, DotU"/>
    <property type="match status" value="1"/>
</dbReference>
<gene>
    <name evidence="2" type="primary">impK_1</name>
    <name evidence="2" type="ORF">NCTC10005_03986</name>
</gene>
<dbReference type="InterPro" id="IPR017732">
    <property type="entry name" value="T4/T6SS_DotU"/>
</dbReference>
<dbReference type="EMBL" id="UGJB01000004">
    <property type="protein sequence ID" value="STQ11215.1"/>
    <property type="molecule type" value="Genomic_DNA"/>
</dbReference>
<accession>A0A377LXR3</accession>
<dbReference type="InterPro" id="IPR038522">
    <property type="entry name" value="T4/T6SS_DotU_sf"/>
</dbReference>
<reference evidence="2 3" key="1">
    <citation type="submission" date="2018-06" db="EMBL/GenBank/DDBJ databases">
        <authorList>
            <consortium name="Pathogen Informatics"/>
            <person name="Doyle S."/>
        </authorList>
    </citation>
    <scope>NUCLEOTIDE SEQUENCE [LARGE SCALE GENOMIC DNA]</scope>
    <source>
        <strain evidence="2 3">NCTC10005</strain>
    </source>
</reference>
<protein>
    <submittedName>
        <fullName evidence="2">Type VI secretion system protein ImpK</fullName>
    </submittedName>
</protein>
<dbReference type="AlphaFoldDB" id="A0A377LXR3"/>
<feature type="domain" description="Type IV / VI secretion system DotU" evidence="1">
    <location>
        <begin position="22"/>
        <end position="73"/>
    </location>
</feature>
<dbReference type="Pfam" id="PF09850">
    <property type="entry name" value="DotU"/>
    <property type="match status" value="1"/>
</dbReference>
<evidence type="ECO:0000259" key="1">
    <source>
        <dbReference type="Pfam" id="PF09850"/>
    </source>
</evidence>
<dbReference type="Proteomes" id="UP000255106">
    <property type="component" value="Unassembled WGS sequence"/>
</dbReference>
<proteinExistence type="predicted"/>
<evidence type="ECO:0000313" key="2">
    <source>
        <dbReference type="EMBL" id="STQ11215.1"/>
    </source>
</evidence>
<evidence type="ECO:0000313" key="3">
    <source>
        <dbReference type="Proteomes" id="UP000255106"/>
    </source>
</evidence>
<organism evidence="2 3">
    <name type="scientific">Enterobacter cloacae</name>
    <dbReference type="NCBI Taxonomy" id="550"/>
    <lineage>
        <taxon>Bacteria</taxon>
        <taxon>Pseudomonadati</taxon>
        <taxon>Pseudomonadota</taxon>
        <taxon>Gammaproteobacteria</taxon>
        <taxon>Enterobacterales</taxon>
        <taxon>Enterobacteriaceae</taxon>
        <taxon>Enterobacter</taxon>
        <taxon>Enterobacter cloacae complex</taxon>
    </lineage>
</organism>